<evidence type="ECO:0000256" key="8">
    <source>
        <dbReference type="ARBA" id="ARBA00022989"/>
    </source>
</evidence>
<keyword evidence="8 13" id="KW-1133">Transmembrane helix</keyword>
<feature type="domain" description="RCK N-terminal" evidence="17">
    <location>
        <begin position="372"/>
        <end position="457"/>
    </location>
</feature>
<evidence type="ECO:0000256" key="6">
    <source>
        <dbReference type="ARBA" id="ARBA00022882"/>
    </source>
</evidence>
<feature type="transmembrane region" description="Helical" evidence="13">
    <location>
        <begin position="136"/>
        <end position="157"/>
    </location>
</feature>
<organism evidence="18">
    <name type="scientific">Auxenochlorella protothecoides</name>
    <name type="common">Green microalga</name>
    <name type="synonym">Chlorella protothecoides</name>
    <dbReference type="NCBI Taxonomy" id="3075"/>
    <lineage>
        <taxon>Eukaryota</taxon>
        <taxon>Viridiplantae</taxon>
        <taxon>Chlorophyta</taxon>
        <taxon>core chlorophytes</taxon>
        <taxon>Trebouxiophyceae</taxon>
        <taxon>Chlorellales</taxon>
        <taxon>Chlorellaceae</taxon>
        <taxon>Auxenochlorella</taxon>
    </lineage>
</organism>
<feature type="domain" description="Ca2+-activated K+ channel Slowpoke-like C-terminal" evidence="16">
    <location>
        <begin position="932"/>
        <end position="989"/>
    </location>
</feature>
<dbReference type="InterPro" id="IPR047871">
    <property type="entry name" value="K_chnl_Slo-like"/>
</dbReference>
<evidence type="ECO:0000259" key="15">
    <source>
        <dbReference type="Pfam" id="PF03493"/>
    </source>
</evidence>
<feature type="transmembrane region" description="Helical" evidence="13">
    <location>
        <begin position="242"/>
        <end position="262"/>
    </location>
</feature>
<dbReference type="Pfam" id="PF22614">
    <property type="entry name" value="Slo-like_RCK"/>
    <property type="match status" value="1"/>
</dbReference>
<feature type="compositionally biased region" description="Pro residues" evidence="12">
    <location>
        <begin position="650"/>
        <end position="659"/>
    </location>
</feature>
<evidence type="ECO:0000256" key="12">
    <source>
        <dbReference type="SAM" id="MobiDB-lite"/>
    </source>
</evidence>
<evidence type="ECO:0000259" key="16">
    <source>
        <dbReference type="Pfam" id="PF21014"/>
    </source>
</evidence>
<evidence type="ECO:0000256" key="10">
    <source>
        <dbReference type="ARBA" id="ARBA00023136"/>
    </source>
</evidence>
<evidence type="ECO:0000259" key="14">
    <source>
        <dbReference type="Pfam" id="PF00520"/>
    </source>
</evidence>
<evidence type="ECO:0000256" key="11">
    <source>
        <dbReference type="ARBA" id="ARBA00023303"/>
    </source>
</evidence>
<keyword evidence="11" id="KW-0407">Ion channel</keyword>
<feature type="domain" description="Ion transport" evidence="14">
    <location>
        <begin position="115"/>
        <end position="311"/>
    </location>
</feature>
<sequence length="996" mass="107533">MAALGSWVIPRPCGGGKPSHGLGLRGRTLTGARSRKNASTSISHGQALFKKPQPGLLPGMLDGPQCQGVVSMAITRGREGKSLEQVNQLTSMLKLALRQSTVALGLQYLQVAASLLFVVLYVWSTYSPPVPHSLRARMDILLCAIFAVEYLHRLLVLHTSLASRLRMATSWWNLCDAAAFLPPLLEAVLQPFTGFSLGWLDLRALKVLRSMRVMRIGLLASELSSLHLSTKRGAWLAAGANFRLFQLIASIFILLFTTSSVIQLVERIPFDQALYLVLTTLTTVGFGDIVAYTILGRLVILVMICVGVVLIPVQAAQLYSELASRRMVQGTVPKDAATPFVLLSTRLSEIRAFSDLFAEFQAAMEESVLPLSTRMVVLCNRPTYEFTAFQELHERSVTLLEGSAISSEDLVTAHAEKARAILLLADRFTTDAHQEDLSILFQVWACKGYTSNVPLYVQTLRQSTVTQIRPFLDPSQDIVVSLEQTRYRLLALSAVCPGATTLLGNLLRSSDVQPLSVLENKPAPRRWLRSYIDGCADQFCEALLPEHLAGRAFRDVASWLFTTSGLVLIGIVEEGKWPRLRLNPGCAQLPRGCQVLVIGQSEVEVCEALQRPYFGRPSPRGRGAMGAAKPRQAPAASPGEAAAHAAPSGAPAPPDPSPAPSGNECSSPEGCSVVEAVKRTALTEHIILAGSEPSFCPFVRYLRRACSDPHTPIVVLHPTRPLELCEGGVEEAGPVQWVQGSAAEPWALSAAGAGRARALVYLAKDTRPVRSAQATGSSPALVRSTREAVLEDADALLACYGVGEESGARLTHTVVELLFTTSIEFLQPGLLLRGVDFGDVGSRDVRGVPRRSWALRASQQAASVAAGLTEWQANPYYCAGRVTVPALMDAFLCSNFVNRGLPRETLAELAGDGPSGGTGGAALLQIPVPPEHRGKPYGVLFHNLLAEQGLICLGLLREKSETPSSRLPYVVTNPATSAILEETDRVFVLRQPNQDA</sequence>
<name>A0A1D1ZYW2_AUXPR</name>
<dbReference type="PANTHER" id="PTHR10027:SF10">
    <property type="entry name" value="SLOWPOKE 2, ISOFORM D"/>
    <property type="match status" value="1"/>
</dbReference>
<keyword evidence="7" id="KW-0630">Potassium</keyword>
<evidence type="ECO:0000256" key="4">
    <source>
        <dbReference type="ARBA" id="ARBA00022692"/>
    </source>
</evidence>
<evidence type="ECO:0008006" key="19">
    <source>
        <dbReference type="Google" id="ProtNLM"/>
    </source>
</evidence>
<keyword evidence="3" id="KW-0633">Potassium transport</keyword>
<dbReference type="Pfam" id="PF00520">
    <property type="entry name" value="Ion_trans"/>
    <property type="match status" value="1"/>
</dbReference>
<feature type="region of interest" description="Disordered" evidence="12">
    <location>
        <begin position="617"/>
        <end position="667"/>
    </location>
</feature>
<dbReference type="AlphaFoldDB" id="A0A1D1ZYW2"/>
<dbReference type="Gene3D" id="3.40.50.720">
    <property type="entry name" value="NAD(P)-binding Rossmann-like Domain"/>
    <property type="match status" value="2"/>
</dbReference>
<keyword evidence="2" id="KW-0813">Transport</keyword>
<feature type="domain" description="Calcium-activated potassium channel BK alpha subunit" evidence="15">
    <location>
        <begin position="479"/>
        <end position="571"/>
    </location>
</feature>
<dbReference type="GO" id="GO:0034702">
    <property type="term" value="C:monoatomic ion channel complex"/>
    <property type="evidence" value="ECO:0007669"/>
    <property type="project" value="UniProtKB-KW"/>
</dbReference>
<gene>
    <name evidence="18" type="ORF">g.52746</name>
</gene>
<comment type="subcellular location">
    <subcellularLocation>
        <location evidence="1">Membrane</location>
        <topology evidence="1">Multi-pass membrane protein</topology>
    </subcellularLocation>
</comment>
<evidence type="ECO:0000259" key="17">
    <source>
        <dbReference type="Pfam" id="PF22614"/>
    </source>
</evidence>
<dbReference type="InterPro" id="IPR003929">
    <property type="entry name" value="K_chnl_BK_asu"/>
</dbReference>
<evidence type="ECO:0000256" key="3">
    <source>
        <dbReference type="ARBA" id="ARBA00022538"/>
    </source>
</evidence>
<evidence type="ECO:0000313" key="18">
    <source>
        <dbReference type="EMBL" id="JAT72148.1"/>
    </source>
</evidence>
<accession>A0A1D1ZYW2</accession>
<dbReference type="InterPro" id="IPR005821">
    <property type="entry name" value="Ion_trans_dom"/>
</dbReference>
<feature type="transmembrane region" description="Helical" evidence="13">
    <location>
        <begin position="274"/>
        <end position="292"/>
    </location>
</feature>
<dbReference type="EMBL" id="GDKF01006474">
    <property type="protein sequence ID" value="JAT72148.1"/>
    <property type="molecule type" value="Transcribed_RNA"/>
</dbReference>
<keyword evidence="5" id="KW-0631">Potassium channel</keyword>
<evidence type="ECO:0000256" key="7">
    <source>
        <dbReference type="ARBA" id="ARBA00022958"/>
    </source>
</evidence>
<evidence type="ECO:0000256" key="2">
    <source>
        <dbReference type="ARBA" id="ARBA00022448"/>
    </source>
</evidence>
<evidence type="ECO:0000256" key="5">
    <source>
        <dbReference type="ARBA" id="ARBA00022826"/>
    </source>
</evidence>
<dbReference type="InterPro" id="IPR027359">
    <property type="entry name" value="Volt_channel_dom_sf"/>
</dbReference>
<feature type="transmembrane region" description="Helical" evidence="13">
    <location>
        <begin position="298"/>
        <end position="319"/>
    </location>
</feature>
<dbReference type="Pfam" id="PF03493">
    <property type="entry name" value="BK_channel_a"/>
    <property type="match status" value="1"/>
</dbReference>
<dbReference type="PANTHER" id="PTHR10027">
    <property type="entry name" value="CALCIUM-ACTIVATED POTASSIUM CHANNEL ALPHA CHAIN"/>
    <property type="match status" value="1"/>
</dbReference>
<evidence type="ECO:0000256" key="13">
    <source>
        <dbReference type="SAM" id="Phobius"/>
    </source>
</evidence>
<evidence type="ECO:0000256" key="1">
    <source>
        <dbReference type="ARBA" id="ARBA00004141"/>
    </source>
</evidence>
<protein>
    <recommendedName>
        <fullName evidence="19">Potassium channel subfamily T member 2</fullName>
    </recommendedName>
</protein>
<dbReference type="SUPFAM" id="SSF81324">
    <property type="entry name" value="Voltage-gated potassium channels"/>
    <property type="match status" value="1"/>
</dbReference>
<keyword evidence="4 13" id="KW-0812">Transmembrane</keyword>
<dbReference type="InterPro" id="IPR048735">
    <property type="entry name" value="Slowpoke-like_C"/>
</dbReference>
<dbReference type="InterPro" id="IPR003148">
    <property type="entry name" value="RCK_N"/>
</dbReference>
<feature type="compositionally biased region" description="Low complexity" evidence="12">
    <location>
        <begin position="633"/>
        <end position="649"/>
    </location>
</feature>
<keyword evidence="9" id="KW-0406">Ion transport</keyword>
<dbReference type="Gene3D" id="1.10.287.70">
    <property type="match status" value="1"/>
</dbReference>
<keyword evidence="10 13" id="KW-0472">Membrane</keyword>
<proteinExistence type="predicted"/>
<dbReference type="Gene3D" id="1.20.120.350">
    <property type="entry name" value="Voltage-gated potassium channels. Chain C"/>
    <property type="match status" value="1"/>
</dbReference>
<reference evidence="18" key="1">
    <citation type="submission" date="2015-08" db="EMBL/GenBank/DDBJ databases">
        <authorList>
            <person name="Babu N.S."/>
            <person name="Beckwith C.J."/>
            <person name="Beseler K.G."/>
            <person name="Brison A."/>
            <person name="Carone J.V."/>
            <person name="Caskin T.P."/>
            <person name="Diamond M."/>
            <person name="Durham M.E."/>
            <person name="Foxe J.M."/>
            <person name="Go M."/>
            <person name="Henderson B.A."/>
            <person name="Jones I.B."/>
            <person name="McGettigan J.A."/>
            <person name="Micheletti S.J."/>
            <person name="Nasrallah M.E."/>
            <person name="Ortiz D."/>
            <person name="Piller C.R."/>
            <person name="Privatt S.R."/>
            <person name="Schneider S.L."/>
            <person name="Sharp S."/>
            <person name="Smith T.C."/>
            <person name="Stanton J.D."/>
            <person name="Ullery H.E."/>
            <person name="Wilson R.J."/>
            <person name="Serrano M.G."/>
            <person name="Buck G."/>
            <person name="Lee V."/>
            <person name="Wang Y."/>
            <person name="Carvalho R."/>
            <person name="Voegtly L."/>
            <person name="Shi R."/>
            <person name="Duckworth R."/>
            <person name="Johnson A."/>
            <person name="Loviza R."/>
            <person name="Walstead R."/>
            <person name="Shah Z."/>
            <person name="Kiflezghi M."/>
            <person name="Wade K."/>
            <person name="Ball S.L."/>
            <person name="Bradley K.W."/>
            <person name="Asai D.J."/>
            <person name="Bowman C.A."/>
            <person name="Russell D.A."/>
            <person name="Pope W.H."/>
            <person name="Jacobs-Sera D."/>
            <person name="Hendrix R.W."/>
            <person name="Hatfull G.F."/>
        </authorList>
    </citation>
    <scope>NUCLEOTIDE SEQUENCE</scope>
</reference>
<evidence type="ECO:0000256" key="9">
    <source>
        <dbReference type="ARBA" id="ARBA00023065"/>
    </source>
</evidence>
<dbReference type="Pfam" id="PF21014">
    <property type="entry name" value="Slowpoke_C"/>
    <property type="match status" value="1"/>
</dbReference>
<feature type="transmembrane region" description="Helical" evidence="13">
    <location>
        <begin position="102"/>
        <end position="124"/>
    </location>
</feature>
<dbReference type="GO" id="GO:0005267">
    <property type="term" value="F:potassium channel activity"/>
    <property type="evidence" value="ECO:0007669"/>
    <property type="project" value="UniProtKB-KW"/>
</dbReference>
<keyword evidence="6" id="KW-0851">Voltage-gated channel</keyword>